<evidence type="ECO:0000313" key="2">
    <source>
        <dbReference type="Proteomes" id="UP001162483"/>
    </source>
</evidence>
<protein>
    <submittedName>
        <fullName evidence="1">Uncharacterized protein</fullName>
    </submittedName>
</protein>
<name>A0ABN9FK48_9NEOB</name>
<dbReference type="EMBL" id="CATNWA010017022">
    <property type="protein sequence ID" value="CAI9597389.1"/>
    <property type="molecule type" value="Genomic_DNA"/>
</dbReference>
<accession>A0ABN9FK48</accession>
<sequence length="56" mass="5648">MGLVVPQHLQGHSLETPCCQTTSPIKLLPLGVMLATVNPAMPHGTCSLAAAGGTPV</sequence>
<keyword evidence="2" id="KW-1185">Reference proteome</keyword>
<organism evidence="1 2">
    <name type="scientific">Staurois parvus</name>
    <dbReference type="NCBI Taxonomy" id="386267"/>
    <lineage>
        <taxon>Eukaryota</taxon>
        <taxon>Metazoa</taxon>
        <taxon>Chordata</taxon>
        <taxon>Craniata</taxon>
        <taxon>Vertebrata</taxon>
        <taxon>Euteleostomi</taxon>
        <taxon>Amphibia</taxon>
        <taxon>Batrachia</taxon>
        <taxon>Anura</taxon>
        <taxon>Neobatrachia</taxon>
        <taxon>Ranoidea</taxon>
        <taxon>Ranidae</taxon>
        <taxon>Staurois</taxon>
    </lineage>
</organism>
<gene>
    <name evidence="1" type="ORF">SPARVUS_LOCUS12248974</name>
</gene>
<reference evidence="1" key="1">
    <citation type="submission" date="2023-05" db="EMBL/GenBank/DDBJ databases">
        <authorList>
            <person name="Stuckert A."/>
        </authorList>
    </citation>
    <scope>NUCLEOTIDE SEQUENCE</scope>
</reference>
<dbReference type="Proteomes" id="UP001162483">
    <property type="component" value="Unassembled WGS sequence"/>
</dbReference>
<evidence type="ECO:0000313" key="1">
    <source>
        <dbReference type="EMBL" id="CAI9597389.1"/>
    </source>
</evidence>
<comment type="caution">
    <text evidence="1">The sequence shown here is derived from an EMBL/GenBank/DDBJ whole genome shotgun (WGS) entry which is preliminary data.</text>
</comment>
<proteinExistence type="predicted"/>